<dbReference type="AlphaFoldDB" id="F9CWC5"/>
<sequence length="67" mass="7832">MKEADVKEALEMLATWADVTRTKIAELQEALRNITSLVEMRRYESLLNNELNDIKNIERLIQLIQSD</sequence>
<dbReference type="EMBL" id="AFPU01000001">
    <property type="protein sequence ID" value="EGP93577.1"/>
    <property type="molecule type" value="Genomic_DNA"/>
</dbReference>
<accession>F9CWC5</accession>
<keyword evidence="3" id="KW-1185">Reference proteome</keyword>
<feature type="coiled-coil region" evidence="1">
    <location>
        <begin position="40"/>
        <end position="67"/>
    </location>
</feature>
<dbReference type="Proteomes" id="UP000004440">
    <property type="component" value="Unassembled WGS sequence"/>
</dbReference>
<reference evidence="2 3" key="1">
    <citation type="journal article" date="2011" name="J. Bacteriol.">
        <title>Genome Sequence of an Ammonia-Oxidizing Soil Archaeon, "Candidatus Nitrosoarchaeum koreensis" MY1.</title>
        <authorList>
            <person name="Kim B.K."/>
            <person name="Jung M.Y."/>
            <person name="Yu D.S."/>
            <person name="Park S.J."/>
            <person name="Oh T.K."/>
            <person name="Rhee S.K."/>
            <person name="Kim J.F."/>
        </authorList>
    </citation>
    <scope>NUCLEOTIDE SEQUENCE [LARGE SCALE GENOMIC DNA]</scope>
    <source>
        <strain evidence="2 3">MY1</strain>
    </source>
</reference>
<keyword evidence="1" id="KW-0175">Coiled coil</keyword>
<gene>
    <name evidence="2" type="ORF">MY1_0815</name>
</gene>
<evidence type="ECO:0000313" key="3">
    <source>
        <dbReference type="Proteomes" id="UP000004440"/>
    </source>
</evidence>
<name>F9CWC5_9ARCH</name>
<evidence type="ECO:0000256" key="1">
    <source>
        <dbReference type="SAM" id="Coils"/>
    </source>
</evidence>
<dbReference type="GeneID" id="56063288"/>
<dbReference type="RefSeq" id="WP_007550369.1">
    <property type="nucleotide sequence ID" value="NZ_AFPU01000001.1"/>
</dbReference>
<evidence type="ECO:0000313" key="2">
    <source>
        <dbReference type="EMBL" id="EGP93577.1"/>
    </source>
</evidence>
<protein>
    <submittedName>
        <fullName evidence="2">Uncharacterized protein</fullName>
    </submittedName>
</protein>
<comment type="caution">
    <text evidence="2">The sequence shown here is derived from an EMBL/GenBank/DDBJ whole genome shotgun (WGS) entry which is preliminary data.</text>
</comment>
<organism evidence="2 3">
    <name type="scientific">Nitrosarchaeum koreense MY1</name>
    <dbReference type="NCBI Taxonomy" id="1001994"/>
    <lineage>
        <taxon>Archaea</taxon>
        <taxon>Nitrososphaerota</taxon>
        <taxon>Nitrososphaeria</taxon>
        <taxon>Nitrosopumilales</taxon>
        <taxon>Nitrosopumilaceae</taxon>
        <taxon>Nitrosarchaeum</taxon>
    </lineage>
</organism>
<dbReference type="STRING" id="1001994.MY1_0815"/>
<proteinExistence type="predicted"/>